<dbReference type="OrthoDB" id="5814218at2759"/>
<feature type="compositionally biased region" description="Acidic residues" evidence="1">
    <location>
        <begin position="28"/>
        <end position="38"/>
    </location>
</feature>
<feature type="region of interest" description="Disordered" evidence="1">
    <location>
        <begin position="23"/>
        <end position="60"/>
    </location>
</feature>
<evidence type="ECO:0000313" key="2">
    <source>
        <dbReference type="EMBL" id="EYC22400.1"/>
    </source>
</evidence>
<organism evidence="2 3">
    <name type="scientific">Ancylostoma ceylanicum</name>
    <dbReference type="NCBI Taxonomy" id="53326"/>
    <lineage>
        <taxon>Eukaryota</taxon>
        <taxon>Metazoa</taxon>
        <taxon>Ecdysozoa</taxon>
        <taxon>Nematoda</taxon>
        <taxon>Chromadorea</taxon>
        <taxon>Rhabditida</taxon>
        <taxon>Rhabditina</taxon>
        <taxon>Rhabditomorpha</taxon>
        <taxon>Strongyloidea</taxon>
        <taxon>Ancylostomatidae</taxon>
        <taxon>Ancylostomatinae</taxon>
        <taxon>Ancylostoma</taxon>
    </lineage>
</organism>
<feature type="compositionally biased region" description="Basic and acidic residues" evidence="1">
    <location>
        <begin position="88"/>
        <end position="100"/>
    </location>
</feature>
<keyword evidence="3" id="KW-1185">Reference proteome</keyword>
<feature type="region of interest" description="Disordered" evidence="1">
    <location>
        <begin position="79"/>
        <end position="101"/>
    </location>
</feature>
<dbReference type="EMBL" id="JARK01001353">
    <property type="protein sequence ID" value="EYC22400.1"/>
    <property type="molecule type" value="Genomic_DNA"/>
</dbReference>
<dbReference type="STRING" id="53326.A0A016V4L7"/>
<evidence type="ECO:0000256" key="1">
    <source>
        <dbReference type="SAM" id="MobiDB-lite"/>
    </source>
</evidence>
<protein>
    <submittedName>
        <fullName evidence="2">Uncharacterized protein</fullName>
    </submittedName>
</protein>
<comment type="caution">
    <text evidence="2">The sequence shown here is derived from an EMBL/GenBank/DDBJ whole genome shotgun (WGS) entry which is preliminary data.</text>
</comment>
<reference evidence="3" key="1">
    <citation type="journal article" date="2015" name="Nat. Genet.">
        <title>The genome and transcriptome of the zoonotic hookworm Ancylostoma ceylanicum identify infection-specific gene families.</title>
        <authorList>
            <person name="Schwarz E.M."/>
            <person name="Hu Y."/>
            <person name="Antoshechkin I."/>
            <person name="Miller M.M."/>
            <person name="Sternberg P.W."/>
            <person name="Aroian R.V."/>
        </authorList>
    </citation>
    <scope>NUCLEOTIDE SEQUENCE</scope>
    <source>
        <strain evidence="3">HY135</strain>
    </source>
</reference>
<accession>A0A016V4L7</accession>
<evidence type="ECO:0000313" key="3">
    <source>
        <dbReference type="Proteomes" id="UP000024635"/>
    </source>
</evidence>
<name>A0A016V4L7_9BILA</name>
<gene>
    <name evidence="2" type="primary">Acey_s0017.g3326</name>
    <name evidence="2" type="ORF">Y032_0017g3326</name>
</gene>
<dbReference type="AlphaFoldDB" id="A0A016V4L7"/>
<dbReference type="Proteomes" id="UP000024635">
    <property type="component" value="Unassembled WGS sequence"/>
</dbReference>
<proteinExistence type="predicted"/>
<sequence>MDSVGKMEAFMTFDSVEAINSINTGYSDADDEEDEYEESYPSGSHQDHTYCRPPENAPDTSGWKMIRCEVPSCKLKAGANGLASDPNQKQEKQSSVEKPVRPPLVYVRNDKAWKFQKEIVVATCGEDGQFFYHPDPFSPAPPFKGAPSALKRMEYAAKRIDNRKYRYLLLNSLI</sequence>